<evidence type="ECO:0000256" key="18">
    <source>
        <dbReference type="ARBA" id="ARBA00029893"/>
    </source>
</evidence>
<evidence type="ECO:0000256" key="17">
    <source>
        <dbReference type="ARBA" id="ARBA00023264"/>
    </source>
</evidence>
<keyword evidence="21" id="KW-1185">Reference proteome</keyword>
<evidence type="ECO:0000256" key="14">
    <source>
        <dbReference type="ARBA" id="ARBA00023128"/>
    </source>
</evidence>
<keyword evidence="10" id="KW-0548">Nucleotidyltransferase</keyword>
<evidence type="ECO:0000256" key="5">
    <source>
        <dbReference type="ARBA" id="ARBA00005458"/>
    </source>
</evidence>
<comment type="pathway">
    <text evidence="3">Phospholipid metabolism; CDP-diacylglycerol biosynthesis; CDP-diacylglycerol from sn-glycerol 3-phosphate: step 3/3.</text>
</comment>
<evidence type="ECO:0000313" key="20">
    <source>
        <dbReference type="EMBL" id="TQB75263.1"/>
    </source>
</evidence>
<evidence type="ECO:0000256" key="1">
    <source>
        <dbReference type="ARBA" id="ARBA00001946"/>
    </source>
</evidence>
<dbReference type="AlphaFoldDB" id="A0A507R1D7"/>
<dbReference type="EMBL" id="VIFY01000022">
    <property type="protein sequence ID" value="TQB75263.1"/>
    <property type="molecule type" value="Genomic_DNA"/>
</dbReference>
<evidence type="ECO:0000256" key="13">
    <source>
        <dbReference type="ARBA" id="ARBA00023098"/>
    </source>
</evidence>
<proteinExistence type="inferred from homology"/>
<keyword evidence="9" id="KW-0808">Transferase</keyword>
<keyword evidence="14" id="KW-0496">Mitochondrion</keyword>
<dbReference type="InterPro" id="IPR015222">
    <property type="entry name" value="Tam41"/>
</dbReference>
<feature type="region of interest" description="Disordered" evidence="19">
    <location>
        <begin position="46"/>
        <end position="84"/>
    </location>
</feature>
<evidence type="ECO:0000256" key="7">
    <source>
        <dbReference type="ARBA" id="ARBA00018337"/>
    </source>
</evidence>
<keyword evidence="16" id="KW-0594">Phospholipid biosynthesis</keyword>
<evidence type="ECO:0000256" key="8">
    <source>
        <dbReference type="ARBA" id="ARBA00022516"/>
    </source>
</evidence>
<name>A0A507R1D7_MONPU</name>
<accession>A0A507R1D7</accession>
<evidence type="ECO:0000256" key="9">
    <source>
        <dbReference type="ARBA" id="ARBA00022679"/>
    </source>
</evidence>
<keyword evidence="13" id="KW-0443">Lipid metabolism</keyword>
<comment type="similarity">
    <text evidence="5">Belongs to the TAM41 family.</text>
</comment>
<reference evidence="20 21" key="1">
    <citation type="submission" date="2019-06" db="EMBL/GenBank/DDBJ databases">
        <title>Wine fermentation using esterase from Monascus purpureus.</title>
        <authorList>
            <person name="Geng C."/>
            <person name="Zhang Y."/>
        </authorList>
    </citation>
    <scope>NUCLEOTIDE SEQUENCE [LARGE SCALE GENOMIC DNA]</scope>
    <source>
        <strain evidence="20">HQ1</strain>
    </source>
</reference>
<dbReference type="Proteomes" id="UP000319663">
    <property type="component" value="Unassembled WGS sequence"/>
</dbReference>
<organism evidence="20 21">
    <name type="scientific">Monascus purpureus</name>
    <name type="common">Red mold</name>
    <name type="synonym">Monascus anka</name>
    <dbReference type="NCBI Taxonomy" id="5098"/>
    <lineage>
        <taxon>Eukaryota</taxon>
        <taxon>Fungi</taxon>
        <taxon>Dikarya</taxon>
        <taxon>Ascomycota</taxon>
        <taxon>Pezizomycotina</taxon>
        <taxon>Eurotiomycetes</taxon>
        <taxon>Eurotiomycetidae</taxon>
        <taxon>Eurotiales</taxon>
        <taxon>Aspergillaceae</taxon>
        <taxon>Monascus</taxon>
    </lineage>
</organism>
<sequence length="508" mass="57362">MREIPGFLVNAGTGSYVRLRSVAPFPRQRSQTPACIRSFSIESLSKPKNSLQQSKQTNPKRGTGDSRWTSINNGSELPSSAAPFSTSSECLEQSWDQNPNLDISKFSELPSKDFGVNQHMLINHEFREELRRILWQFRAPIRYAFAYGSGVFPQAGASSSSTGVSHPSAPAAIQTMQQGSGKMIDFIFGVSYTQHWHSLNLHQHRDHYSGLGSLGSYVVSQVQDRFGAGVYFNPYVTVNGTLIKYGVVNLDTLCRDLSQWDTLYLAGRLQKPVKILRDHPSVRLANQINLLSAVRVALLLLPAEFTEFELYRTITGISYQGDLRMSFRAENPEKINNIVAAQIAHFRRLYAPLIANLPNVTFTDPRCSHADWIDDPTANMRMSQDMDPVRRGNMVRRLPKSFREKLYFQYQGRYGIPRAEFNKMMEESSISDPSMARRQEGGRFEQRVAGDSHLKEEVQTAISKTVRWPSTVQSIKGPLTAGLARSWRYMQEKRAKFKDSKESASKSG</sequence>
<evidence type="ECO:0000313" key="21">
    <source>
        <dbReference type="Proteomes" id="UP000319663"/>
    </source>
</evidence>
<gene>
    <name evidence="20" type="primary">TAM41</name>
    <name evidence="20" type="ORF">MPDQ_003516</name>
</gene>
<dbReference type="OrthoDB" id="341477at2759"/>
<dbReference type="PANTHER" id="PTHR13619:SF0">
    <property type="entry name" value="PHOSPHATIDATE CYTIDYLYLTRANSFERASE, MITOCHONDRIAL"/>
    <property type="match status" value="1"/>
</dbReference>
<dbReference type="GO" id="GO:0005743">
    <property type="term" value="C:mitochondrial inner membrane"/>
    <property type="evidence" value="ECO:0007669"/>
    <property type="project" value="UniProtKB-SubCell"/>
</dbReference>
<dbReference type="GO" id="GO:0032049">
    <property type="term" value="P:cardiolipin biosynthetic process"/>
    <property type="evidence" value="ECO:0007669"/>
    <property type="project" value="InterPro"/>
</dbReference>
<evidence type="ECO:0000256" key="3">
    <source>
        <dbReference type="ARBA" id="ARBA00005119"/>
    </source>
</evidence>
<dbReference type="PANTHER" id="PTHR13619">
    <property type="entry name" value="PHOSPHATIDATE CYTIDYLYLTRANSFERASE, MITOCHONDRIAL"/>
    <property type="match status" value="1"/>
</dbReference>
<protein>
    <recommendedName>
        <fullName evidence="7">Phosphatidate cytidylyltransferase, mitochondrial</fullName>
        <ecNumber evidence="6">2.7.7.41</ecNumber>
    </recommendedName>
    <alternativeName>
        <fullName evidence="18">CDP-diacylglycerol synthase</fullName>
    </alternativeName>
</protein>
<keyword evidence="15" id="KW-0472">Membrane</keyword>
<keyword evidence="8" id="KW-0444">Lipid biosynthesis</keyword>
<keyword evidence="11" id="KW-0999">Mitochondrion inner membrane</keyword>
<dbReference type="STRING" id="5098.A0A507R1D7"/>
<evidence type="ECO:0000256" key="2">
    <source>
        <dbReference type="ARBA" id="ARBA00004443"/>
    </source>
</evidence>
<evidence type="ECO:0000256" key="10">
    <source>
        <dbReference type="ARBA" id="ARBA00022695"/>
    </source>
</evidence>
<dbReference type="EC" id="2.7.7.41" evidence="6"/>
<evidence type="ECO:0000256" key="11">
    <source>
        <dbReference type="ARBA" id="ARBA00022792"/>
    </source>
</evidence>
<dbReference type="UniPathway" id="UPA00557">
    <property type="reaction ID" value="UER00614"/>
</dbReference>
<dbReference type="GO" id="GO:0004605">
    <property type="term" value="F:phosphatidate cytidylyltransferase activity"/>
    <property type="evidence" value="ECO:0007669"/>
    <property type="project" value="UniProtKB-EC"/>
</dbReference>
<evidence type="ECO:0000256" key="4">
    <source>
        <dbReference type="ARBA" id="ARBA00005189"/>
    </source>
</evidence>
<evidence type="ECO:0000256" key="19">
    <source>
        <dbReference type="SAM" id="MobiDB-lite"/>
    </source>
</evidence>
<evidence type="ECO:0000256" key="16">
    <source>
        <dbReference type="ARBA" id="ARBA00023209"/>
    </source>
</evidence>
<dbReference type="PIRSF" id="PIRSF028840">
    <property type="entry name" value="Mmp37"/>
    <property type="match status" value="1"/>
</dbReference>
<keyword evidence="17" id="KW-1208">Phospholipid metabolism</keyword>
<comment type="pathway">
    <text evidence="4">Lipid metabolism.</text>
</comment>
<comment type="cofactor">
    <cofactor evidence="1">
        <name>Mg(2+)</name>
        <dbReference type="ChEBI" id="CHEBI:18420"/>
    </cofactor>
</comment>
<comment type="subcellular location">
    <subcellularLocation>
        <location evidence="2">Mitochondrion inner membrane</location>
        <topology evidence="2">Peripheral membrane protein</topology>
        <orientation evidence="2">Matrix side</orientation>
    </subcellularLocation>
</comment>
<evidence type="ECO:0000256" key="6">
    <source>
        <dbReference type="ARBA" id="ARBA00012487"/>
    </source>
</evidence>
<dbReference type="Pfam" id="PF09139">
    <property type="entry name" value="Tam41_Mmp37"/>
    <property type="match status" value="1"/>
</dbReference>
<dbReference type="GO" id="GO:0016024">
    <property type="term" value="P:CDP-diacylglycerol biosynthetic process"/>
    <property type="evidence" value="ECO:0007669"/>
    <property type="project" value="UniProtKB-UniPathway"/>
</dbReference>
<keyword evidence="12" id="KW-0460">Magnesium</keyword>
<comment type="caution">
    <text evidence="20">The sequence shown here is derived from an EMBL/GenBank/DDBJ whole genome shotgun (WGS) entry which is preliminary data.</text>
</comment>
<evidence type="ECO:0000256" key="15">
    <source>
        <dbReference type="ARBA" id="ARBA00023136"/>
    </source>
</evidence>
<evidence type="ECO:0000256" key="12">
    <source>
        <dbReference type="ARBA" id="ARBA00022842"/>
    </source>
</evidence>